<evidence type="ECO:0000313" key="2">
    <source>
        <dbReference type="Proteomes" id="UP001162992"/>
    </source>
</evidence>
<accession>A0ACC2EWX4</accession>
<name>A0ACC2EWX4_DIPCM</name>
<dbReference type="Proteomes" id="UP001162992">
    <property type="component" value="Chromosome 1"/>
</dbReference>
<gene>
    <name evidence="1" type="ORF">O6H91_01G137400</name>
</gene>
<organism evidence="1 2">
    <name type="scientific">Diphasiastrum complanatum</name>
    <name type="common">Issler's clubmoss</name>
    <name type="synonym">Lycopodium complanatum</name>
    <dbReference type="NCBI Taxonomy" id="34168"/>
    <lineage>
        <taxon>Eukaryota</taxon>
        <taxon>Viridiplantae</taxon>
        <taxon>Streptophyta</taxon>
        <taxon>Embryophyta</taxon>
        <taxon>Tracheophyta</taxon>
        <taxon>Lycopodiopsida</taxon>
        <taxon>Lycopodiales</taxon>
        <taxon>Lycopodiaceae</taxon>
        <taxon>Lycopodioideae</taxon>
        <taxon>Diphasiastrum</taxon>
    </lineage>
</organism>
<keyword evidence="2" id="KW-1185">Reference proteome</keyword>
<protein>
    <submittedName>
        <fullName evidence="1">Uncharacterized protein</fullName>
    </submittedName>
</protein>
<dbReference type="EMBL" id="CM055092">
    <property type="protein sequence ID" value="KAJ7570880.1"/>
    <property type="molecule type" value="Genomic_DNA"/>
</dbReference>
<sequence>MPFRATKRCWRKCSHMHTARSGFACLRIGGKILVAGGQGDENLCLATVEVYDLRSQRWEQIPKMNLPRNECVGAVIDDVVYIVGRYTSSSSNEDAWCLEDDAQMSTFWVSSADSIQFGCQRWKTVKGSFHSKLQECQAVSLCGPLDFVHSSIVHDFWERCSVEWNVIHGKIIKRTDAWPSSILLASVIHGSQTFATKCCTDNLAAGKVSVNLCKMVTDPADKASYEMATNMLSL</sequence>
<comment type="caution">
    <text evidence="1">The sequence shown here is derived from an EMBL/GenBank/DDBJ whole genome shotgun (WGS) entry which is preliminary data.</text>
</comment>
<proteinExistence type="predicted"/>
<evidence type="ECO:0000313" key="1">
    <source>
        <dbReference type="EMBL" id="KAJ7570880.1"/>
    </source>
</evidence>
<reference evidence="2" key="1">
    <citation type="journal article" date="2024" name="Proc. Natl. Acad. Sci. U.S.A.">
        <title>Extraordinary preservation of gene collinearity over three hundred million years revealed in homosporous lycophytes.</title>
        <authorList>
            <person name="Li C."/>
            <person name="Wickell D."/>
            <person name="Kuo L.Y."/>
            <person name="Chen X."/>
            <person name="Nie B."/>
            <person name="Liao X."/>
            <person name="Peng D."/>
            <person name="Ji J."/>
            <person name="Jenkins J."/>
            <person name="Williams M."/>
            <person name="Shu S."/>
            <person name="Plott C."/>
            <person name="Barry K."/>
            <person name="Rajasekar S."/>
            <person name="Grimwood J."/>
            <person name="Han X."/>
            <person name="Sun S."/>
            <person name="Hou Z."/>
            <person name="He W."/>
            <person name="Dai G."/>
            <person name="Sun C."/>
            <person name="Schmutz J."/>
            <person name="Leebens-Mack J.H."/>
            <person name="Li F.W."/>
            <person name="Wang L."/>
        </authorList>
    </citation>
    <scope>NUCLEOTIDE SEQUENCE [LARGE SCALE GENOMIC DNA]</scope>
    <source>
        <strain evidence="2">cv. PW_Plant_1</strain>
    </source>
</reference>